<evidence type="ECO:0000313" key="2">
    <source>
        <dbReference type="Proteomes" id="UP000499080"/>
    </source>
</evidence>
<dbReference type="EMBL" id="BGPR01005669">
    <property type="protein sequence ID" value="GBN12336.1"/>
    <property type="molecule type" value="Genomic_DNA"/>
</dbReference>
<evidence type="ECO:0000313" key="1">
    <source>
        <dbReference type="EMBL" id="GBN12336.1"/>
    </source>
</evidence>
<protein>
    <submittedName>
        <fullName evidence="1">Uncharacterized protein</fullName>
    </submittedName>
</protein>
<name>A0A4Y2LFF4_ARAVE</name>
<gene>
    <name evidence="1" type="ORF">AVEN_241528_1</name>
</gene>
<accession>A0A4Y2LFF4</accession>
<comment type="caution">
    <text evidence="1">The sequence shown here is derived from an EMBL/GenBank/DDBJ whole genome shotgun (WGS) entry which is preliminary data.</text>
</comment>
<dbReference type="AlphaFoldDB" id="A0A4Y2LFF4"/>
<keyword evidence="2" id="KW-1185">Reference proteome</keyword>
<sequence>MDLLPTRGNRGISSQGVSISDAFYIIKRTNPKINVPNRLRPRWLSGEFSALWTEGPKFEARLHYRPIMHVGMASTKSYVGVKCFPAGVARKFGEGVPLMCRTRHLTAVQNCEVRPEMTLVLLQQDVNITKLI</sequence>
<proteinExistence type="predicted"/>
<dbReference type="Proteomes" id="UP000499080">
    <property type="component" value="Unassembled WGS sequence"/>
</dbReference>
<organism evidence="1 2">
    <name type="scientific">Araneus ventricosus</name>
    <name type="common">Orbweaver spider</name>
    <name type="synonym">Epeira ventricosa</name>
    <dbReference type="NCBI Taxonomy" id="182803"/>
    <lineage>
        <taxon>Eukaryota</taxon>
        <taxon>Metazoa</taxon>
        <taxon>Ecdysozoa</taxon>
        <taxon>Arthropoda</taxon>
        <taxon>Chelicerata</taxon>
        <taxon>Arachnida</taxon>
        <taxon>Araneae</taxon>
        <taxon>Araneomorphae</taxon>
        <taxon>Entelegynae</taxon>
        <taxon>Araneoidea</taxon>
        <taxon>Araneidae</taxon>
        <taxon>Araneus</taxon>
    </lineage>
</organism>
<reference evidence="1 2" key="1">
    <citation type="journal article" date="2019" name="Sci. Rep.">
        <title>Orb-weaving spider Araneus ventricosus genome elucidates the spidroin gene catalogue.</title>
        <authorList>
            <person name="Kono N."/>
            <person name="Nakamura H."/>
            <person name="Ohtoshi R."/>
            <person name="Moran D.A.P."/>
            <person name="Shinohara A."/>
            <person name="Yoshida Y."/>
            <person name="Fujiwara M."/>
            <person name="Mori M."/>
            <person name="Tomita M."/>
            <person name="Arakawa K."/>
        </authorList>
    </citation>
    <scope>NUCLEOTIDE SEQUENCE [LARGE SCALE GENOMIC DNA]</scope>
</reference>